<name>A0AAP0P5R5_9MAGN</name>
<dbReference type="SUPFAM" id="SSF53474">
    <property type="entry name" value="alpha/beta-Hydrolases"/>
    <property type="match status" value="2"/>
</dbReference>
<comment type="caution">
    <text evidence="2">The sequence shown here is derived from an EMBL/GenBank/DDBJ whole genome shotgun (WGS) entry which is preliminary data.</text>
</comment>
<dbReference type="EMBL" id="JBBNAE010000004">
    <property type="protein sequence ID" value="KAK9131169.1"/>
    <property type="molecule type" value="Genomic_DNA"/>
</dbReference>
<evidence type="ECO:0000256" key="1">
    <source>
        <dbReference type="SAM" id="MobiDB-lite"/>
    </source>
</evidence>
<feature type="region of interest" description="Disordered" evidence="1">
    <location>
        <begin position="336"/>
        <end position="355"/>
    </location>
</feature>
<dbReference type="PANTHER" id="PTHR42886:SF38">
    <property type="entry name" value="ALPHA_BETA-HYDROLASES SUPERFAMILY PROTEIN"/>
    <property type="match status" value="1"/>
</dbReference>
<protein>
    <recommendedName>
        <fullName evidence="4">Serine aminopeptidase S33 domain-containing protein</fullName>
    </recommendedName>
</protein>
<proteinExistence type="predicted"/>
<evidence type="ECO:0008006" key="4">
    <source>
        <dbReference type="Google" id="ProtNLM"/>
    </source>
</evidence>
<dbReference type="Gene3D" id="3.40.50.1820">
    <property type="entry name" value="alpha/beta hydrolase"/>
    <property type="match status" value="2"/>
</dbReference>
<evidence type="ECO:0000313" key="2">
    <source>
        <dbReference type="EMBL" id="KAK9131169.1"/>
    </source>
</evidence>
<dbReference type="InterPro" id="IPR029058">
    <property type="entry name" value="AB_hydrolase_fold"/>
</dbReference>
<evidence type="ECO:0000313" key="3">
    <source>
        <dbReference type="Proteomes" id="UP001417504"/>
    </source>
</evidence>
<organism evidence="2 3">
    <name type="scientific">Stephania japonica</name>
    <dbReference type="NCBI Taxonomy" id="461633"/>
    <lineage>
        <taxon>Eukaryota</taxon>
        <taxon>Viridiplantae</taxon>
        <taxon>Streptophyta</taxon>
        <taxon>Embryophyta</taxon>
        <taxon>Tracheophyta</taxon>
        <taxon>Spermatophyta</taxon>
        <taxon>Magnoliopsida</taxon>
        <taxon>Ranunculales</taxon>
        <taxon>Menispermaceae</taxon>
        <taxon>Menispermoideae</taxon>
        <taxon>Cissampelideae</taxon>
        <taxon>Stephania</taxon>
    </lineage>
</organism>
<reference evidence="2 3" key="1">
    <citation type="submission" date="2024-01" db="EMBL/GenBank/DDBJ databases">
        <title>Genome assemblies of Stephania.</title>
        <authorList>
            <person name="Yang L."/>
        </authorList>
    </citation>
    <scope>NUCLEOTIDE SEQUENCE [LARGE SCALE GENOMIC DNA]</scope>
    <source>
        <strain evidence="2">QJT</strain>
        <tissue evidence="2">Leaf</tissue>
    </source>
</reference>
<dbReference type="AlphaFoldDB" id="A0AAP0P5R5"/>
<dbReference type="Proteomes" id="UP001417504">
    <property type="component" value="Unassembled WGS sequence"/>
</dbReference>
<dbReference type="PANTHER" id="PTHR42886">
    <property type="entry name" value="RE40534P-RELATED"/>
    <property type="match status" value="1"/>
</dbReference>
<accession>A0AAP0P5R5</accession>
<keyword evidence="3" id="KW-1185">Reference proteome</keyword>
<sequence>MAADPLSSPGNPIERIAVVNNHGEKLLGSLHETGSKEVVVLCHGFRASKDHEITQNLAGAIAREGISAVRFDFAGNGLISVWKLWREADDLHAVVLYFLGLNRVVKAILGHSKEVQQKKITLQNNYGQKLVGVLHETGSAELVVLCHGFQSSKECKSLVTIASALEKEGTSAFRFDFAGNGESEGSFQYGNYRREVEDLRVVVLHFFEAKRGNVALLYASRYHDVPVIVNISGRFNLEKGMEGRLGKDFMQKIKQHGYIDVFNRKGELFVKNRRVLTVHGASDRIVPAKDAYEFAKLIPNHKLHIIEGADHEYTSHQAELASIALQFIKEGLQHRNHDIQPRLPPRVNKSNNSRL</sequence>
<gene>
    <name evidence="2" type="ORF">Sjap_011656</name>
</gene>